<dbReference type="GO" id="GO:0046872">
    <property type="term" value="F:metal ion binding"/>
    <property type="evidence" value="ECO:0007669"/>
    <property type="project" value="UniProtKB-KW"/>
</dbReference>
<comment type="caution">
    <text evidence="7">The sequence shown here is derived from an EMBL/GenBank/DDBJ whole genome shotgun (WGS) entry which is preliminary data.</text>
</comment>
<keyword evidence="3 7" id="KW-0223">Dioxygenase</keyword>
<dbReference type="GO" id="GO:0016121">
    <property type="term" value="P:carotene catabolic process"/>
    <property type="evidence" value="ECO:0007669"/>
    <property type="project" value="TreeGrafter"/>
</dbReference>
<gene>
    <name evidence="7" type="ORF">Sango_1209800</name>
</gene>
<evidence type="ECO:0000256" key="2">
    <source>
        <dbReference type="ARBA" id="ARBA00022723"/>
    </source>
</evidence>
<feature type="binding site" evidence="5">
    <location>
        <position position="199"/>
    </location>
    <ligand>
        <name>Fe cation</name>
        <dbReference type="ChEBI" id="CHEBI:24875"/>
        <note>catalytic</note>
    </ligand>
</feature>
<dbReference type="PANTHER" id="PTHR10543">
    <property type="entry name" value="BETA-CAROTENE DIOXYGENASE"/>
    <property type="match status" value="1"/>
</dbReference>
<sequence>MISYPTSLTYPFDILSMHVLSGIFAPVDELPPNPCEVVEGSLPSCLDGAYIRNGPNPHFIPRGPHHLLDGDGMLHMIRISRGEATFCSRYVKTHKYVVEQEIGYPIFPSVFSSFNGFGASIARSFLTLAKMLTGQFDPIRRGMGVANTSLALFAGHLFALCESDIPYAIKVTPDGDIVTLGRHDFQISNRELFFRMTAHPKIDRETGEAFAYRFHPLSPFLTYAIFPDVQIVMNMLWILRGRSPVGVDSGKVPRLGIIPRYAEDDSEMRWIDAPGLNMLHCFNAWEEDGGDTIVIVGSNAVKVEQVLERIELAQLTIEKLRINVESKSLERRPLCPEFLILQS</sequence>
<keyword evidence="8" id="KW-1185">Reference proteome</keyword>
<dbReference type="Proteomes" id="UP001289374">
    <property type="component" value="Unassembled WGS sequence"/>
</dbReference>
<dbReference type="InterPro" id="IPR004294">
    <property type="entry name" value="Carotenoid_Oase"/>
</dbReference>
<comment type="similarity">
    <text evidence="1">Belongs to the carotenoid oxygenase family.</text>
</comment>
<reference evidence="7" key="1">
    <citation type="submission" date="2020-06" db="EMBL/GenBank/DDBJ databases">
        <authorList>
            <person name="Li T."/>
            <person name="Hu X."/>
            <person name="Zhang T."/>
            <person name="Song X."/>
            <person name="Zhang H."/>
            <person name="Dai N."/>
            <person name="Sheng W."/>
            <person name="Hou X."/>
            <person name="Wei L."/>
        </authorList>
    </citation>
    <scope>NUCLEOTIDE SEQUENCE</scope>
    <source>
        <strain evidence="7">K16</strain>
        <tissue evidence="7">Leaf</tissue>
    </source>
</reference>
<dbReference type="EMBL" id="JACGWL010000006">
    <property type="protein sequence ID" value="KAK4401037.1"/>
    <property type="molecule type" value="Genomic_DNA"/>
</dbReference>
<reference evidence="7" key="2">
    <citation type="journal article" date="2024" name="Plant">
        <title>Genomic evolution and insights into agronomic trait innovations of Sesamum species.</title>
        <authorList>
            <person name="Miao H."/>
            <person name="Wang L."/>
            <person name="Qu L."/>
            <person name="Liu H."/>
            <person name="Sun Y."/>
            <person name="Le M."/>
            <person name="Wang Q."/>
            <person name="Wei S."/>
            <person name="Zheng Y."/>
            <person name="Lin W."/>
            <person name="Duan Y."/>
            <person name="Cao H."/>
            <person name="Xiong S."/>
            <person name="Wang X."/>
            <person name="Wei L."/>
            <person name="Li C."/>
            <person name="Ma Q."/>
            <person name="Ju M."/>
            <person name="Zhao R."/>
            <person name="Li G."/>
            <person name="Mu C."/>
            <person name="Tian Q."/>
            <person name="Mei H."/>
            <person name="Zhang T."/>
            <person name="Gao T."/>
            <person name="Zhang H."/>
        </authorList>
    </citation>
    <scope>NUCLEOTIDE SEQUENCE</scope>
    <source>
        <strain evidence="7">K16</strain>
    </source>
</reference>
<organism evidence="7 8">
    <name type="scientific">Sesamum angolense</name>
    <dbReference type="NCBI Taxonomy" id="2727404"/>
    <lineage>
        <taxon>Eukaryota</taxon>
        <taxon>Viridiplantae</taxon>
        <taxon>Streptophyta</taxon>
        <taxon>Embryophyta</taxon>
        <taxon>Tracheophyta</taxon>
        <taxon>Spermatophyta</taxon>
        <taxon>Magnoliopsida</taxon>
        <taxon>eudicotyledons</taxon>
        <taxon>Gunneridae</taxon>
        <taxon>Pentapetalae</taxon>
        <taxon>asterids</taxon>
        <taxon>lamiids</taxon>
        <taxon>Lamiales</taxon>
        <taxon>Pedaliaceae</taxon>
        <taxon>Sesamum</taxon>
    </lineage>
</organism>
<dbReference type="Pfam" id="PF03055">
    <property type="entry name" value="RPE65"/>
    <property type="match status" value="1"/>
</dbReference>
<feature type="coiled-coil region" evidence="6">
    <location>
        <begin position="303"/>
        <end position="332"/>
    </location>
</feature>
<dbReference type="PANTHER" id="PTHR10543:SF46">
    <property type="entry name" value="CAROTENOID CLEAVAGE DIOXYGENASE 4, CHLOROPLASTIC-RELATED"/>
    <property type="match status" value="1"/>
</dbReference>
<keyword evidence="6" id="KW-0175">Coiled coil</keyword>
<proteinExistence type="inferred from homology"/>
<comment type="cofactor">
    <cofactor evidence="5">
        <name>Fe(2+)</name>
        <dbReference type="ChEBI" id="CHEBI:29033"/>
    </cofactor>
    <text evidence="5">Binds 1 Fe(2+) ion per subunit.</text>
</comment>
<dbReference type="GO" id="GO:0009570">
    <property type="term" value="C:chloroplast stroma"/>
    <property type="evidence" value="ECO:0007669"/>
    <property type="project" value="TreeGrafter"/>
</dbReference>
<keyword evidence="2 5" id="KW-0479">Metal-binding</keyword>
<dbReference type="GO" id="GO:0010436">
    <property type="term" value="F:carotenoid dioxygenase activity"/>
    <property type="evidence" value="ECO:0007669"/>
    <property type="project" value="TreeGrafter"/>
</dbReference>
<feature type="binding site" evidence="5">
    <location>
        <position position="280"/>
    </location>
    <ligand>
        <name>Fe cation</name>
        <dbReference type="ChEBI" id="CHEBI:24875"/>
        <note>catalytic</note>
    </ligand>
</feature>
<evidence type="ECO:0000256" key="3">
    <source>
        <dbReference type="ARBA" id="ARBA00022964"/>
    </source>
</evidence>
<keyword evidence="4 5" id="KW-0408">Iron</keyword>
<evidence type="ECO:0000256" key="6">
    <source>
        <dbReference type="SAM" id="Coils"/>
    </source>
</evidence>
<accession>A0AAE1WXQ0</accession>
<evidence type="ECO:0000256" key="5">
    <source>
        <dbReference type="PIRSR" id="PIRSR604294-1"/>
    </source>
</evidence>
<evidence type="ECO:0000256" key="1">
    <source>
        <dbReference type="ARBA" id="ARBA00006787"/>
    </source>
</evidence>
<evidence type="ECO:0000313" key="7">
    <source>
        <dbReference type="EMBL" id="KAK4401037.1"/>
    </source>
</evidence>
<protein>
    <submittedName>
        <fullName evidence="7">Carotenoid cleavage dioxygenase 4, chloroplastic</fullName>
    </submittedName>
</protein>
<dbReference type="AlphaFoldDB" id="A0AAE1WXQ0"/>
<name>A0AAE1WXQ0_9LAMI</name>
<keyword evidence="3 7" id="KW-0560">Oxidoreductase</keyword>
<evidence type="ECO:0000256" key="4">
    <source>
        <dbReference type="ARBA" id="ARBA00023004"/>
    </source>
</evidence>
<evidence type="ECO:0000313" key="8">
    <source>
        <dbReference type="Proteomes" id="UP001289374"/>
    </source>
</evidence>